<sequence length="693" mass="74063">MGMDVMKLYAEIEESLLRDVQEKRVDRNAARERLENSRGAQGLQARGVLMFVYSTPDSSFRDFLADSPEYVNLPTFGANPSNAIPGSTMLALASEMAERVERGASGAGVAPNATLLGEQLDNVLKLKAMWGKRLLPVTLLMIRHPVCGRMAAVQPLLGAACMARLTNWSPDLDPVFEVLLQAGASPRVRNSLNMTPLMLLAVALVNELDKAQYVTQASNPEAQAAALNGDFSGAIQLAVLLARKLLAAGADPRDPIRGFGKPWAEMDDRVRDAALPSYLRPTKQVLGMESYTAATALEAMLLPHADVLAAASPGVRERLSEFQRLLLQGAPPGDQAPERTGQVGQSAAAEAAEAVPIGREAAPGAADASPSADFTLAAGDDGDPGCSTTKSGTIAEAPGRDGSGAVTDESTVVPAAGQPGADAAEPAEVEAQPDAEARQPEKPLTLPGVTWPWVQAMSNIAWAVSQVTMGPTATARRTLLRHLVRQAPFELPGMTVVSVEQLREAGCIPRYTVSQDPVGVQAPATVSSAFQPLPVESLPAGSVVVFVSHRWLGRGCPDDDVGTKLKQVFLIADYVAGLRGVPLSAVYLWLDYSVVDQSNPMPGALPIYIACCDEFVYVEHEEYWQRAWCLTEQFMHWKLASSESKHALSPLTETIRAESARQRPPDPTYGKLAVEADRVALATMTSIMPYDDD</sequence>
<feature type="compositionally biased region" description="Low complexity" evidence="1">
    <location>
        <begin position="361"/>
        <end position="373"/>
    </location>
</feature>
<accession>A0A150GZ70</accession>
<dbReference type="EMBL" id="LSYV01000004">
    <property type="protein sequence ID" value="KXZ55149.1"/>
    <property type="molecule type" value="Genomic_DNA"/>
</dbReference>
<keyword evidence="3" id="KW-1185">Reference proteome</keyword>
<protein>
    <submittedName>
        <fullName evidence="2">Uncharacterized protein</fullName>
    </submittedName>
</protein>
<name>A0A150GZ70_GONPE</name>
<gene>
    <name evidence="2" type="ORF">GPECTOR_3g299</name>
</gene>
<dbReference type="AlphaFoldDB" id="A0A150GZ70"/>
<proteinExistence type="predicted"/>
<comment type="caution">
    <text evidence="2">The sequence shown here is derived from an EMBL/GenBank/DDBJ whole genome shotgun (WGS) entry which is preliminary data.</text>
</comment>
<evidence type="ECO:0000313" key="2">
    <source>
        <dbReference type="EMBL" id="KXZ55149.1"/>
    </source>
</evidence>
<organism evidence="2 3">
    <name type="scientific">Gonium pectorale</name>
    <name type="common">Green alga</name>
    <dbReference type="NCBI Taxonomy" id="33097"/>
    <lineage>
        <taxon>Eukaryota</taxon>
        <taxon>Viridiplantae</taxon>
        <taxon>Chlorophyta</taxon>
        <taxon>core chlorophytes</taxon>
        <taxon>Chlorophyceae</taxon>
        <taxon>CS clade</taxon>
        <taxon>Chlamydomonadales</taxon>
        <taxon>Volvocaceae</taxon>
        <taxon>Gonium</taxon>
    </lineage>
</organism>
<dbReference type="OrthoDB" id="423576at2759"/>
<evidence type="ECO:0000313" key="3">
    <source>
        <dbReference type="Proteomes" id="UP000075714"/>
    </source>
</evidence>
<feature type="region of interest" description="Disordered" evidence="1">
    <location>
        <begin position="329"/>
        <end position="444"/>
    </location>
</feature>
<dbReference type="Proteomes" id="UP000075714">
    <property type="component" value="Unassembled WGS sequence"/>
</dbReference>
<reference evidence="3" key="1">
    <citation type="journal article" date="2016" name="Nat. Commun.">
        <title>The Gonium pectorale genome demonstrates co-option of cell cycle regulation during the evolution of multicellularity.</title>
        <authorList>
            <person name="Hanschen E.R."/>
            <person name="Marriage T.N."/>
            <person name="Ferris P.J."/>
            <person name="Hamaji T."/>
            <person name="Toyoda A."/>
            <person name="Fujiyama A."/>
            <person name="Neme R."/>
            <person name="Noguchi H."/>
            <person name="Minakuchi Y."/>
            <person name="Suzuki M."/>
            <person name="Kawai-Toyooka H."/>
            <person name="Smith D.R."/>
            <person name="Sparks H."/>
            <person name="Anderson J."/>
            <person name="Bakaric R."/>
            <person name="Luria V."/>
            <person name="Karger A."/>
            <person name="Kirschner M.W."/>
            <person name="Durand P.M."/>
            <person name="Michod R.E."/>
            <person name="Nozaki H."/>
            <person name="Olson B.J."/>
        </authorList>
    </citation>
    <scope>NUCLEOTIDE SEQUENCE [LARGE SCALE GENOMIC DNA]</scope>
    <source>
        <strain evidence="3">NIES-2863</strain>
    </source>
</reference>
<evidence type="ECO:0000256" key="1">
    <source>
        <dbReference type="SAM" id="MobiDB-lite"/>
    </source>
</evidence>